<gene>
    <name evidence="3" type="ORF">D9756_006856</name>
</gene>
<sequence length="338" mass="37191">MANSTLPNPDVYLNHLPPEFAAQLENTRNVYLVFIGAAIWDVLVYVPEDFRIVVSSPISATTLCFMFTRLFAIAYTLFAVLTQVQPIGDCVSIQIGMGIVCVLAMSTTSFLFLRRFHAVFSDQQKLCWLFSFLWCGTSSVTILGPIGLEAEHMEGTNFCSFYPTHDYTAIAEFLPAAFDTLVFFAISYKLVHSYAKVGFSDDTSWRTFFTGNLPPISRALLRGCQHYYMVVGGMTIASGIVLYLPESAVPPMYGMMLVLSNTMLSASMACRVFRNLKTLDLSVHPSGSGYGRGGSDKEYGGNALQKPMESSQQSSFPVIDITPGYVLPVSVNHEGSAH</sequence>
<feature type="region of interest" description="Disordered" evidence="1">
    <location>
        <begin position="287"/>
        <end position="311"/>
    </location>
</feature>
<feature type="transmembrane region" description="Helical" evidence="2">
    <location>
        <begin position="93"/>
        <end position="114"/>
    </location>
</feature>
<evidence type="ECO:0000256" key="2">
    <source>
        <dbReference type="SAM" id="Phobius"/>
    </source>
</evidence>
<evidence type="ECO:0000256" key="1">
    <source>
        <dbReference type="SAM" id="MobiDB-lite"/>
    </source>
</evidence>
<proteinExistence type="predicted"/>
<dbReference type="EMBL" id="JAACJO010000006">
    <property type="protein sequence ID" value="KAF5357210.1"/>
    <property type="molecule type" value="Genomic_DNA"/>
</dbReference>
<feature type="transmembrane region" description="Helical" evidence="2">
    <location>
        <begin position="58"/>
        <end position="81"/>
    </location>
</feature>
<feature type="transmembrane region" description="Helical" evidence="2">
    <location>
        <begin position="29"/>
        <end position="46"/>
    </location>
</feature>
<feature type="transmembrane region" description="Helical" evidence="2">
    <location>
        <begin position="227"/>
        <end position="245"/>
    </location>
</feature>
<dbReference type="OrthoDB" id="3038990at2759"/>
<protein>
    <recommendedName>
        <fullName evidence="5">Transmembrane protein</fullName>
    </recommendedName>
</protein>
<feature type="transmembrane region" description="Helical" evidence="2">
    <location>
        <begin position="167"/>
        <end position="186"/>
    </location>
</feature>
<keyword evidence="4" id="KW-1185">Reference proteome</keyword>
<dbReference type="Proteomes" id="UP000559027">
    <property type="component" value="Unassembled WGS sequence"/>
</dbReference>
<evidence type="ECO:0000313" key="4">
    <source>
        <dbReference type="Proteomes" id="UP000559027"/>
    </source>
</evidence>
<dbReference type="AlphaFoldDB" id="A0A8H5G2L4"/>
<evidence type="ECO:0008006" key="5">
    <source>
        <dbReference type="Google" id="ProtNLM"/>
    </source>
</evidence>
<name>A0A8H5G2L4_9AGAR</name>
<reference evidence="3 4" key="1">
    <citation type="journal article" date="2020" name="ISME J.">
        <title>Uncovering the hidden diversity of litter-decomposition mechanisms in mushroom-forming fungi.</title>
        <authorList>
            <person name="Floudas D."/>
            <person name="Bentzer J."/>
            <person name="Ahren D."/>
            <person name="Johansson T."/>
            <person name="Persson P."/>
            <person name="Tunlid A."/>
        </authorList>
    </citation>
    <scope>NUCLEOTIDE SEQUENCE [LARGE SCALE GENOMIC DNA]</scope>
    <source>
        <strain evidence="3 4">CBS 146.42</strain>
    </source>
</reference>
<keyword evidence="2" id="KW-0812">Transmembrane</keyword>
<keyword evidence="2" id="KW-0472">Membrane</keyword>
<feature type="transmembrane region" description="Helical" evidence="2">
    <location>
        <begin position="126"/>
        <end position="147"/>
    </location>
</feature>
<organism evidence="3 4">
    <name type="scientific">Leucocoprinus leucothites</name>
    <dbReference type="NCBI Taxonomy" id="201217"/>
    <lineage>
        <taxon>Eukaryota</taxon>
        <taxon>Fungi</taxon>
        <taxon>Dikarya</taxon>
        <taxon>Basidiomycota</taxon>
        <taxon>Agaricomycotina</taxon>
        <taxon>Agaricomycetes</taxon>
        <taxon>Agaricomycetidae</taxon>
        <taxon>Agaricales</taxon>
        <taxon>Agaricineae</taxon>
        <taxon>Agaricaceae</taxon>
        <taxon>Leucocoprinus</taxon>
    </lineage>
</organism>
<keyword evidence="2" id="KW-1133">Transmembrane helix</keyword>
<comment type="caution">
    <text evidence="3">The sequence shown here is derived from an EMBL/GenBank/DDBJ whole genome shotgun (WGS) entry which is preliminary data.</text>
</comment>
<accession>A0A8H5G2L4</accession>
<evidence type="ECO:0000313" key="3">
    <source>
        <dbReference type="EMBL" id="KAF5357210.1"/>
    </source>
</evidence>